<organism evidence="1 2">
    <name type="scientific">Clostridium beijerinckii</name>
    <name type="common">Clostridium MP</name>
    <dbReference type="NCBI Taxonomy" id="1520"/>
    <lineage>
        <taxon>Bacteria</taxon>
        <taxon>Bacillati</taxon>
        <taxon>Bacillota</taxon>
        <taxon>Clostridia</taxon>
        <taxon>Eubacteriales</taxon>
        <taxon>Clostridiaceae</taxon>
        <taxon>Clostridium</taxon>
    </lineage>
</organism>
<dbReference type="EMBL" id="JABAGD010000030">
    <property type="protein sequence ID" value="NMF06227.1"/>
    <property type="molecule type" value="Genomic_DNA"/>
</dbReference>
<gene>
    <name evidence="1" type="ORF">HF849_16025</name>
</gene>
<dbReference type="AlphaFoldDB" id="A0A7X9XQ58"/>
<evidence type="ECO:0000313" key="2">
    <source>
        <dbReference type="Proteomes" id="UP000587880"/>
    </source>
</evidence>
<sequence length="139" mass="15423">MTVFVPPLTKNVTEINSNNTLTADITQCTGVLLSIIPYADTPNGIPSFIIIPTIENIRDMYSSGVCFLIKVCTGTLSNMIATLNKKRIPERNTKYNSVPVPRKYKMCGNSKPENASIVTMSRPQPIIRGLETFFSFLFS</sequence>
<proteinExistence type="predicted"/>
<comment type="caution">
    <text evidence="1">The sequence shown here is derived from an EMBL/GenBank/DDBJ whole genome shotgun (WGS) entry which is preliminary data.</text>
</comment>
<reference evidence="1 2" key="1">
    <citation type="submission" date="2020-04" db="EMBL/GenBank/DDBJ databases">
        <authorList>
            <person name="Hitch T.C.A."/>
            <person name="Wylensek D."/>
            <person name="Clavel T."/>
        </authorList>
    </citation>
    <scope>NUCLEOTIDE SEQUENCE [LARGE SCALE GENOMIC DNA]</scope>
    <source>
        <strain evidence="1 2">WB01_NA02</strain>
    </source>
</reference>
<name>A0A7X9XQ58_CLOBE</name>
<evidence type="ECO:0000313" key="1">
    <source>
        <dbReference type="EMBL" id="NMF06227.1"/>
    </source>
</evidence>
<dbReference type="Proteomes" id="UP000587880">
    <property type="component" value="Unassembled WGS sequence"/>
</dbReference>
<dbReference type="RefSeq" id="WP_168982447.1">
    <property type="nucleotide sequence ID" value="NZ_JABAGD010000030.1"/>
</dbReference>
<protein>
    <submittedName>
        <fullName evidence="1">Uncharacterized protein</fullName>
    </submittedName>
</protein>
<accession>A0A7X9XQ58</accession>